<feature type="region of interest" description="Disordered" evidence="1">
    <location>
        <begin position="1"/>
        <end position="90"/>
    </location>
</feature>
<protein>
    <submittedName>
        <fullName evidence="2">Uncharacterized protein</fullName>
    </submittedName>
</protein>
<comment type="caution">
    <text evidence="2">The sequence shown here is derived from an EMBL/GenBank/DDBJ whole genome shotgun (WGS) entry which is preliminary data.</text>
</comment>
<keyword evidence="3" id="KW-1185">Reference proteome</keyword>
<proteinExistence type="predicted"/>
<accession>A0A9N8DBQ4</accession>
<sequence>MPQPSAAPSAAPSSKPSSAPSTSPSAPEPSSSPTASPSSNPSHSPSSSPTVPEPSSSPTVAPSHSPSSSPTTPQPTGSPTAGAAPTSSSGELTSFSLVNLSTGDKIDLPSSFTASSLGYNYDIMAEGSFGGNWYVKFFVNGDEIFEDDSEDFTVCDGACTSSANFGGAGYSSTAFTLEAKVFNNGNQEKGSVSASITIEA</sequence>
<dbReference type="AlphaFoldDB" id="A0A9N8DBQ4"/>
<evidence type="ECO:0000313" key="3">
    <source>
        <dbReference type="Proteomes" id="UP001153069"/>
    </source>
</evidence>
<organism evidence="2 3">
    <name type="scientific">Seminavis robusta</name>
    <dbReference type="NCBI Taxonomy" id="568900"/>
    <lineage>
        <taxon>Eukaryota</taxon>
        <taxon>Sar</taxon>
        <taxon>Stramenopiles</taxon>
        <taxon>Ochrophyta</taxon>
        <taxon>Bacillariophyta</taxon>
        <taxon>Bacillariophyceae</taxon>
        <taxon>Bacillariophycidae</taxon>
        <taxon>Naviculales</taxon>
        <taxon>Naviculaceae</taxon>
        <taxon>Seminavis</taxon>
    </lineage>
</organism>
<gene>
    <name evidence="2" type="ORF">SEMRO_47_G027900.1</name>
</gene>
<evidence type="ECO:0000313" key="2">
    <source>
        <dbReference type="EMBL" id="CAB9498870.1"/>
    </source>
</evidence>
<name>A0A9N8DBQ4_9STRA</name>
<dbReference type="EMBL" id="CAICTM010000047">
    <property type="protein sequence ID" value="CAB9498870.1"/>
    <property type="molecule type" value="Genomic_DNA"/>
</dbReference>
<dbReference type="Proteomes" id="UP001153069">
    <property type="component" value="Unassembled WGS sequence"/>
</dbReference>
<reference evidence="2" key="1">
    <citation type="submission" date="2020-06" db="EMBL/GenBank/DDBJ databases">
        <authorList>
            <consortium name="Plant Systems Biology data submission"/>
        </authorList>
    </citation>
    <scope>NUCLEOTIDE SEQUENCE</scope>
    <source>
        <strain evidence="2">D6</strain>
    </source>
</reference>
<evidence type="ECO:0000256" key="1">
    <source>
        <dbReference type="SAM" id="MobiDB-lite"/>
    </source>
</evidence>